<feature type="transmembrane region" description="Helical" evidence="2">
    <location>
        <begin position="39"/>
        <end position="72"/>
    </location>
</feature>
<dbReference type="EMBL" id="BCTB01000047">
    <property type="protein sequence ID" value="GAT16575.1"/>
    <property type="molecule type" value="Genomic_DNA"/>
</dbReference>
<feature type="domain" description="Low molecular weight protein antigen 6 PH" evidence="3">
    <location>
        <begin position="74"/>
        <end position="144"/>
    </location>
</feature>
<evidence type="ECO:0000313" key="4">
    <source>
        <dbReference type="EMBL" id="GAT16575.1"/>
    </source>
</evidence>
<dbReference type="AlphaFoldDB" id="A0A100XH66"/>
<organism evidence="4 5">
    <name type="scientific">Mycolicibacterium thermoresistibile</name>
    <name type="common">Mycobacterium thermoresistibile</name>
    <dbReference type="NCBI Taxonomy" id="1797"/>
    <lineage>
        <taxon>Bacteria</taxon>
        <taxon>Bacillati</taxon>
        <taxon>Actinomycetota</taxon>
        <taxon>Actinomycetes</taxon>
        <taxon>Mycobacteriales</taxon>
        <taxon>Mycobacteriaceae</taxon>
        <taxon>Mycolicibacterium</taxon>
    </lineage>
</organism>
<accession>A0A100XH66</accession>
<dbReference type="Pfam" id="PF10756">
    <property type="entry name" value="bPH_6"/>
    <property type="match status" value="1"/>
</dbReference>
<dbReference type="Proteomes" id="UP000069654">
    <property type="component" value="Unassembled WGS sequence"/>
</dbReference>
<sequence length="149" mass="15923">MGREDEEHGTPEHGDRTGDGGRSLHTAPVTIHISPMAHLGVAIVALGMVPLVGAVPILAPLWLIPVLLSVAIVRYRTVADRAGVMVRTLVGNRTLPWDTIEGLRFGRGSWAIAHCRDGGQVRLPAVTFATLPLLTEASGGRVPNPYDRD</sequence>
<feature type="region of interest" description="Disordered" evidence="1">
    <location>
        <begin position="1"/>
        <end position="24"/>
    </location>
</feature>
<gene>
    <name evidence="4" type="ORF">RMCT_3544</name>
</gene>
<dbReference type="OMA" id="RISPMAH"/>
<proteinExistence type="predicted"/>
<dbReference type="STRING" id="1797.RMCT_3544"/>
<reference evidence="4 5" key="1">
    <citation type="journal article" date="2016" name="Genome Announc.">
        <title>Draft Genome Sequences of Five Rapidly Growing Mycobacterium Species, M. thermoresistibile, M. fortuitum subsp. acetamidolyticum, M. canariasense, M. brisbanense, and M. novocastrense.</title>
        <authorList>
            <person name="Katahira K."/>
            <person name="Ogura Y."/>
            <person name="Gotoh Y."/>
            <person name="Hayashi T."/>
        </authorList>
    </citation>
    <scope>NUCLEOTIDE SEQUENCE [LARGE SCALE GENOMIC DNA]</scope>
    <source>
        <strain evidence="4 5">JCM6362</strain>
    </source>
</reference>
<evidence type="ECO:0000256" key="1">
    <source>
        <dbReference type="SAM" id="MobiDB-lite"/>
    </source>
</evidence>
<protein>
    <submittedName>
        <fullName evidence="4">Low molecular weight protein antigen 6 cfp6</fullName>
    </submittedName>
</protein>
<evidence type="ECO:0000313" key="5">
    <source>
        <dbReference type="Proteomes" id="UP000069654"/>
    </source>
</evidence>
<evidence type="ECO:0000259" key="3">
    <source>
        <dbReference type="Pfam" id="PF10756"/>
    </source>
</evidence>
<reference evidence="5" key="2">
    <citation type="submission" date="2016-02" db="EMBL/GenBank/DDBJ databases">
        <title>Draft genome sequence of five rapidly growing Mycobacterium species.</title>
        <authorList>
            <person name="Katahira K."/>
            <person name="Gotou Y."/>
            <person name="Iida K."/>
            <person name="Ogura Y."/>
            <person name="Hayashi T."/>
        </authorList>
    </citation>
    <scope>NUCLEOTIDE SEQUENCE [LARGE SCALE GENOMIC DNA]</scope>
    <source>
        <strain evidence="5">JCM6362</strain>
    </source>
</reference>
<name>A0A100XH66_MYCTH</name>
<evidence type="ECO:0000256" key="2">
    <source>
        <dbReference type="SAM" id="Phobius"/>
    </source>
</evidence>
<feature type="compositionally biased region" description="Basic and acidic residues" evidence="1">
    <location>
        <begin position="1"/>
        <end position="19"/>
    </location>
</feature>
<keyword evidence="2" id="KW-1133">Transmembrane helix</keyword>
<dbReference type="InterPro" id="IPR019692">
    <property type="entry name" value="CFP-6_PH"/>
</dbReference>
<keyword evidence="2" id="KW-0472">Membrane</keyword>
<comment type="caution">
    <text evidence="4">The sequence shown here is derived from an EMBL/GenBank/DDBJ whole genome shotgun (WGS) entry which is preliminary data.</text>
</comment>
<keyword evidence="2" id="KW-0812">Transmembrane</keyword>